<dbReference type="RefSeq" id="WP_106462222.1">
    <property type="nucleotide sequence ID" value="NZ_PXOQ01000007.1"/>
</dbReference>
<accession>A0A2T1NCA9</accession>
<comment type="caution">
    <text evidence="2">The sequence shown here is derived from an EMBL/GenBank/DDBJ whole genome shotgun (WGS) entry which is preliminary data.</text>
</comment>
<reference evidence="2 3" key="1">
    <citation type="submission" date="2018-03" db="EMBL/GenBank/DDBJ databases">
        <title>Mesoflavibacter sp. HG37 and Mesoflavibacter sp. HG96 sp.nov., two marine bacteria isolated from seawater of Western Pacific Ocean.</title>
        <authorList>
            <person name="Cheng H."/>
            <person name="Wu Y.-H."/>
            <person name="Guo L.-L."/>
            <person name="Xu X.-W."/>
        </authorList>
    </citation>
    <scope>NUCLEOTIDE SEQUENCE [LARGE SCALE GENOMIC DNA]</scope>
    <source>
        <strain evidence="2 3">KCTC 32269</strain>
    </source>
</reference>
<dbReference type="GO" id="GO:0004029">
    <property type="term" value="F:aldehyde dehydrogenase (NAD+) activity"/>
    <property type="evidence" value="ECO:0007669"/>
    <property type="project" value="TreeGrafter"/>
</dbReference>
<dbReference type="EMBL" id="PXOQ01000007">
    <property type="protein sequence ID" value="PSG90080.1"/>
    <property type="molecule type" value="Genomic_DNA"/>
</dbReference>
<dbReference type="PANTHER" id="PTHR48079:SF6">
    <property type="entry name" value="NAD(P)-BINDING DOMAIN-CONTAINING PROTEIN-RELATED"/>
    <property type="match status" value="1"/>
</dbReference>
<gene>
    <name evidence="2" type="ORF">C7H52_02050</name>
</gene>
<dbReference type="InterPro" id="IPR051783">
    <property type="entry name" value="NAD(P)-dependent_oxidoreduct"/>
</dbReference>
<proteinExistence type="predicted"/>
<dbReference type="Proteomes" id="UP000238426">
    <property type="component" value="Unassembled WGS sequence"/>
</dbReference>
<dbReference type="GO" id="GO:0005737">
    <property type="term" value="C:cytoplasm"/>
    <property type="evidence" value="ECO:0007669"/>
    <property type="project" value="TreeGrafter"/>
</dbReference>
<keyword evidence="3" id="KW-1185">Reference proteome</keyword>
<dbReference type="SUPFAM" id="SSF51735">
    <property type="entry name" value="NAD(P)-binding Rossmann-fold domains"/>
    <property type="match status" value="1"/>
</dbReference>
<dbReference type="PANTHER" id="PTHR48079">
    <property type="entry name" value="PROTEIN YEEZ"/>
    <property type="match status" value="1"/>
</dbReference>
<dbReference type="InterPro" id="IPR036291">
    <property type="entry name" value="NAD(P)-bd_dom_sf"/>
</dbReference>
<name>A0A2T1NCA9_9FLAO</name>
<sequence>MVLVTGGTGLVGAHLLLQLVKTNTSVKAIYRDENSFEALKKCFSFYVSNPDDIFTKIEWFKADITNIPQLTEAFLDVKEVYHCAAMISFTPSDFDALKKTNIEGTANIVNLCLSYGVSKLCYVSSIATLGATLNDDKITEDTHWNNEAKNSVYAISKYGAELEVWRGTQEGLNAVIVNPGVIIGPGFWYKGSGSLIRKVDKGLNYFTTGITGFVGVNDVVDAMLKLMKSSIINERFVLVSENWSYKEFFNAIAKSLKKSAPKQKASRLLLEIAWRIDWLKHTLFNSKRKFTKSMAKTALKKDSYSAHKIKNTLNYSFQTINEVIEQTCEIYISK</sequence>
<protein>
    <submittedName>
        <fullName evidence="2">NAD-dependent epimerase</fullName>
    </submittedName>
</protein>
<evidence type="ECO:0000313" key="3">
    <source>
        <dbReference type="Proteomes" id="UP000238426"/>
    </source>
</evidence>
<feature type="domain" description="NAD-dependent epimerase/dehydratase" evidence="1">
    <location>
        <begin position="2"/>
        <end position="229"/>
    </location>
</feature>
<dbReference type="InterPro" id="IPR001509">
    <property type="entry name" value="Epimerase_deHydtase"/>
</dbReference>
<dbReference type="AlphaFoldDB" id="A0A2T1NCA9"/>
<evidence type="ECO:0000259" key="1">
    <source>
        <dbReference type="Pfam" id="PF01370"/>
    </source>
</evidence>
<evidence type="ECO:0000313" key="2">
    <source>
        <dbReference type="EMBL" id="PSG90080.1"/>
    </source>
</evidence>
<dbReference type="Pfam" id="PF01370">
    <property type="entry name" value="Epimerase"/>
    <property type="match status" value="1"/>
</dbReference>
<organism evidence="2 3">
    <name type="scientific">Aurantibacter aestuarii</name>
    <dbReference type="NCBI Taxonomy" id="1266046"/>
    <lineage>
        <taxon>Bacteria</taxon>
        <taxon>Pseudomonadati</taxon>
        <taxon>Bacteroidota</taxon>
        <taxon>Flavobacteriia</taxon>
        <taxon>Flavobacteriales</taxon>
        <taxon>Flavobacteriaceae</taxon>
        <taxon>Aurantibacter</taxon>
    </lineage>
</organism>
<dbReference type="Gene3D" id="3.40.50.720">
    <property type="entry name" value="NAD(P)-binding Rossmann-like Domain"/>
    <property type="match status" value="1"/>
</dbReference>
<dbReference type="OrthoDB" id="596910at2"/>